<dbReference type="PANTHER" id="PTHR30011:SF16">
    <property type="entry name" value="C2H2 FINGER DOMAIN TRANSCRIPTION FACTOR (EUROFUNG)-RELATED"/>
    <property type="match status" value="1"/>
</dbReference>
<dbReference type="OrthoDB" id="3265338at2"/>
<dbReference type="Gene3D" id="3.20.20.30">
    <property type="entry name" value="Luciferase-like domain"/>
    <property type="match status" value="1"/>
</dbReference>
<feature type="binding site" evidence="6">
    <location>
        <position position="213"/>
    </location>
    <ligand>
        <name>FMN</name>
        <dbReference type="ChEBI" id="CHEBI:58210"/>
    </ligand>
</feature>
<evidence type="ECO:0000256" key="3">
    <source>
        <dbReference type="ARBA" id="ARBA00023002"/>
    </source>
</evidence>
<evidence type="ECO:0000259" key="7">
    <source>
        <dbReference type="Pfam" id="PF00296"/>
    </source>
</evidence>
<dbReference type="Proteomes" id="UP000283374">
    <property type="component" value="Unassembled WGS sequence"/>
</dbReference>
<proteinExistence type="inferred from homology"/>
<evidence type="ECO:0000313" key="9">
    <source>
        <dbReference type="Proteomes" id="UP000283374"/>
    </source>
</evidence>
<comment type="similarity">
    <text evidence="5">Belongs to the NtaA/SnaA/DszA monooxygenase family.</text>
</comment>
<keyword evidence="1 6" id="KW-0285">Flavoprotein</keyword>
<protein>
    <submittedName>
        <fullName evidence="8">LLM class flavin-dependent oxidoreductase</fullName>
    </submittedName>
</protein>
<dbReference type="EMBL" id="QWKP01000170">
    <property type="protein sequence ID" value="RHA42654.1"/>
    <property type="molecule type" value="Genomic_DNA"/>
</dbReference>
<sequence length="374" mass="39148">MHLAVDLTGSGAHPAAWRTLDPEQLRSAVATLAAHLDTSVRAGFDLALLDDSLTLAPAADHTVRGSLDAVLVASRLAPVSSGIGLVATVDTTHTEPFHVAKALQTLDHVSSGRGGWQVAWSTTPAGAAAFGRKDVQDEADAVDEAREVVGVVRDLWDSWEDDAEIRDAATSRFVDRDKLHYVDHVGERFTVKGPSITPRSPQGQLPVVVRVGSPESVGLAGRVADVVRIEARGVDRAAELVARVRTAAAEAGRDPQDVRVLVDLVVVLGADDGAARARRGLLDGLAGSAFAPATLLHVGDAASLVELVARWAPVVDGFTVRPASLRADLPLLADQVLPALRAVGLAADAYPVRTGSTLRDSLGLPRPASRYAAV</sequence>
<dbReference type="InterPro" id="IPR016215">
    <property type="entry name" value="NTA_MOA"/>
</dbReference>
<keyword evidence="9" id="KW-1185">Reference proteome</keyword>
<keyword evidence="3" id="KW-0560">Oxidoreductase</keyword>
<dbReference type="InterPro" id="IPR036661">
    <property type="entry name" value="Luciferase-like_sf"/>
</dbReference>
<comment type="caution">
    <text evidence="8">The sequence shown here is derived from an EMBL/GenBank/DDBJ whole genome shotgun (WGS) entry which is preliminary data.</text>
</comment>
<evidence type="ECO:0000256" key="1">
    <source>
        <dbReference type="ARBA" id="ARBA00022630"/>
    </source>
</evidence>
<dbReference type="PIRSF" id="PIRSF000337">
    <property type="entry name" value="NTA_MOA"/>
    <property type="match status" value="1"/>
</dbReference>
<gene>
    <name evidence="8" type="ORF">D1825_07100</name>
</gene>
<feature type="binding site" evidence="6">
    <location>
        <position position="51"/>
    </location>
    <ligand>
        <name>FMN</name>
        <dbReference type="ChEBI" id="CHEBI:58210"/>
    </ligand>
</feature>
<feature type="binding site" evidence="6">
    <location>
        <position position="88"/>
    </location>
    <ligand>
        <name>FMN</name>
        <dbReference type="ChEBI" id="CHEBI:58210"/>
    </ligand>
</feature>
<dbReference type="GO" id="GO:0004497">
    <property type="term" value="F:monooxygenase activity"/>
    <property type="evidence" value="ECO:0007669"/>
    <property type="project" value="UniProtKB-KW"/>
</dbReference>
<accession>A0A413RN25</accession>
<evidence type="ECO:0000256" key="2">
    <source>
        <dbReference type="ARBA" id="ARBA00022643"/>
    </source>
</evidence>
<evidence type="ECO:0000256" key="5">
    <source>
        <dbReference type="ARBA" id="ARBA00033748"/>
    </source>
</evidence>
<evidence type="ECO:0000313" key="8">
    <source>
        <dbReference type="EMBL" id="RHA42654.1"/>
    </source>
</evidence>
<name>A0A413RN25_9CELL</name>
<dbReference type="Pfam" id="PF00296">
    <property type="entry name" value="Bac_luciferase"/>
    <property type="match status" value="1"/>
</dbReference>
<dbReference type="SUPFAM" id="SSF51679">
    <property type="entry name" value="Bacterial luciferase-like"/>
    <property type="match status" value="1"/>
</dbReference>
<evidence type="ECO:0000256" key="4">
    <source>
        <dbReference type="ARBA" id="ARBA00023033"/>
    </source>
</evidence>
<reference evidence="8 9" key="1">
    <citation type="submission" date="2018-08" db="EMBL/GenBank/DDBJ databases">
        <title>Cellulomonas rhizosphaerae sp. nov., a novel actinomycete isolated from soil.</title>
        <authorList>
            <person name="Tian Y."/>
        </authorList>
    </citation>
    <scope>NUCLEOTIDE SEQUENCE [LARGE SCALE GENOMIC DNA]</scope>
    <source>
        <strain evidence="8 9">NEAU-TCZ24</strain>
    </source>
</reference>
<organism evidence="8 9">
    <name type="scientific">Cellulomonas rhizosphaerae</name>
    <dbReference type="NCBI Taxonomy" id="2293719"/>
    <lineage>
        <taxon>Bacteria</taxon>
        <taxon>Bacillati</taxon>
        <taxon>Actinomycetota</taxon>
        <taxon>Actinomycetes</taxon>
        <taxon>Micrococcales</taxon>
        <taxon>Cellulomonadaceae</taxon>
        <taxon>Cellulomonas</taxon>
    </lineage>
</organism>
<feature type="domain" description="Luciferase-like" evidence="7">
    <location>
        <begin position="41"/>
        <end position="285"/>
    </location>
</feature>
<evidence type="ECO:0000256" key="6">
    <source>
        <dbReference type="PIRSR" id="PIRSR000337-1"/>
    </source>
</evidence>
<dbReference type="GO" id="GO:0016705">
    <property type="term" value="F:oxidoreductase activity, acting on paired donors, with incorporation or reduction of molecular oxygen"/>
    <property type="evidence" value="ECO:0007669"/>
    <property type="project" value="InterPro"/>
</dbReference>
<keyword evidence="2 6" id="KW-0288">FMN</keyword>
<dbReference type="InterPro" id="IPR011251">
    <property type="entry name" value="Luciferase-like_dom"/>
</dbReference>
<dbReference type="AlphaFoldDB" id="A0A413RN25"/>
<keyword evidence="4" id="KW-0503">Monooxygenase</keyword>
<dbReference type="PANTHER" id="PTHR30011">
    <property type="entry name" value="ALKANESULFONATE MONOOXYGENASE-RELATED"/>
    <property type="match status" value="1"/>
</dbReference>
<dbReference type="InterPro" id="IPR051260">
    <property type="entry name" value="Diverse_substr_monoxygenases"/>
</dbReference>